<evidence type="ECO:0000313" key="2">
    <source>
        <dbReference type="Proteomes" id="UP001501536"/>
    </source>
</evidence>
<accession>A0ABP7DSY5</accession>
<name>A0ABP7DSY5_9MICC</name>
<evidence type="ECO:0000313" key="1">
    <source>
        <dbReference type="EMBL" id="GAA3708466.1"/>
    </source>
</evidence>
<protein>
    <submittedName>
        <fullName evidence="1">Uncharacterized protein</fullName>
    </submittedName>
</protein>
<proteinExistence type="predicted"/>
<gene>
    <name evidence="1" type="ORF">GCM10022377_22840</name>
</gene>
<dbReference type="Proteomes" id="UP001501536">
    <property type="component" value="Unassembled WGS sequence"/>
</dbReference>
<keyword evidence="2" id="KW-1185">Reference proteome</keyword>
<sequence length="141" mass="15217">MPMNYGPPANSQIDEELRPVRATLLRRIGRGRHIKRASISTAAVAVLSLGGVSVATGFDPDANKVSAEFMTKPQYVDEFAECMEALGWNPIQGSTDPKAPAEVPAVHFTYHESVNVEIGEDAEACRAVLARQLGEPITPED</sequence>
<organism evidence="1 2">
    <name type="scientific">Zhihengliuella alba</name>
    <dbReference type="NCBI Taxonomy" id="547018"/>
    <lineage>
        <taxon>Bacteria</taxon>
        <taxon>Bacillati</taxon>
        <taxon>Actinomycetota</taxon>
        <taxon>Actinomycetes</taxon>
        <taxon>Micrococcales</taxon>
        <taxon>Micrococcaceae</taxon>
        <taxon>Zhihengliuella</taxon>
    </lineage>
</organism>
<dbReference type="RefSeq" id="WP_344884540.1">
    <property type="nucleotide sequence ID" value="NZ_BAABCJ010000005.1"/>
</dbReference>
<dbReference type="EMBL" id="BAABCJ010000005">
    <property type="protein sequence ID" value="GAA3708466.1"/>
    <property type="molecule type" value="Genomic_DNA"/>
</dbReference>
<comment type="caution">
    <text evidence="1">The sequence shown here is derived from an EMBL/GenBank/DDBJ whole genome shotgun (WGS) entry which is preliminary data.</text>
</comment>
<reference evidence="2" key="1">
    <citation type="journal article" date="2019" name="Int. J. Syst. Evol. Microbiol.">
        <title>The Global Catalogue of Microorganisms (GCM) 10K type strain sequencing project: providing services to taxonomists for standard genome sequencing and annotation.</title>
        <authorList>
            <consortium name="The Broad Institute Genomics Platform"/>
            <consortium name="The Broad Institute Genome Sequencing Center for Infectious Disease"/>
            <person name="Wu L."/>
            <person name="Ma J."/>
        </authorList>
    </citation>
    <scope>NUCLEOTIDE SEQUENCE [LARGE SCALE GENOMIC DNA]</scope>
    <source>
        <strain evidence="2">JCM 16961</strain>
    </source>
</reference>